<name>A0A8H6XC31_9AGAR</name>
<proteinExistence type="predicted"/>
<gene>
    <name evidence="2" type="ORF">MVEN_02008100</name>
</gene>
<dbReference type="EMBL" id="JACAZI010000021">
    <property type="protein sequence ID" value="KAF7337852.1"/>
    <property type="molecule type" value="Genomic_DNA"/>
</dbReference>
<evidence type="ECO:0000256" key="1">
    <source>
        <dbReference type="SAM" id="Phobius"/>
    </source>
</evidence>
<keyword evidence="1" id="KW-0472">Membrane</keyword>
<comment type="caution">
    <text evidence="2">The sequence shown here is derived from an EMBL/GenBank/DDBJ whole genome shotgun (WGS) entry which is preliminary data.</text>
</comment>
<reference evidence="2" key="1">
    <citation type="submission" date="2020-05" db="EMBL/GenBank/DDBJ databases">
        <title>Mycena genomes resolve the evolution of fungal bioluminescence.</title>
        <authorList>
            <person name="Tsai I.J."/>
        </authorList>
    </citation>
    <scope>NUCLEOTIDE SEQUENCE</scope>
    <source>
        <strain evidence="2">CCC161011</strain>
    </source>
</reference>
<dbReference type="Proteomes" id="UP000620124">
    <property type="component" value="Unassembled WGS sequence"/>
</dbReference>
<evidence type="ECO:0000313" key="2">
    <source>
        <dbReference type="EMBL" id="KAF7337852.1"/>
    </source>
</evidence>
<keyword evidence="3" id="KW-1185">Reference proteome</keyword>
<sequence length="129" mass="14460">MSTSNSTMFILLASVFCHLIFKKYEPTNLLLLAILLVLLPGTVSLFSVDKHKSTFMSFSLSCLQYYASLLLFIIAYCVSPIHPLSGYPGPLPAKIFKLWLAYVAYQGKLHVYAKCLHDDYGPIVHIGEQ</sequence>
<protein>
    <submittedName>
        <fullName evidence="2">Cytochrome P450</fullName>
    </submittedName>
</protein>
<dbReference type="OrthoDB" id="6692864at2759"/>
<keyword evidence="1" id="KW-1133">Transmembrane helix</keyword>
<dbReference type="AlphaFoldDB" id="A0A8H6XC31"/>
<feature type="transmembrane region" description="Helical" evidence="1">
    <location>
        <begin position="54"/>
        <end position="78"/>
    </location>
</feature>
<accession>A0A8H6XC31</accession>
<evidence type="ECO:0000313" key="3">
    <source>
        <dbReference type="Proteomes" id="UP000620124"/>
    </source>
</evidence>
<keyword evidence="1" id="KW-0812">Transmembrane</keyword>
<organism evidence="2 3">
    <name type="scientific">Mycena venus</name>
    <dbReference type="NCBI Taxonomy" id="2733690"/>
    <lineage>
        <taxon>Eukaryota</taxon>
        <taxon>Fungi</taxon>
        <taxon>Dikarya</taxon>
        <taxon>Basidiomycota</taxon>
        <taxon>Agaricomycotina</taxon>
        <taxon>Agaricomycetes</taxon>
        <taxon>Agaricomycetidae</taxon>
        <taxon>Agaricales</taxon>
        <taxon>Marasmiineae</taxon>
        <taxon>Mycenaceae</taxon>
        <taxon>Mycena</taxon>
    </lineage>
</organism>
<feature type="transmembrane region" description="Helical" evidence="1">
    <location>
        <begin position="28"/>
        <end position="48"/>
    </location>
</feature>